<keyword evidence="3" id="KW-0808">Transferase</keyword>
<evidence type="ECO:0000256" key="2">
    <source>
        <dbReference type="ARBA" id="ARBA00022556"/>
    </source>
</evidence>
<evidence type="ECO:0000313" key="6">
    <source>
        <dbReference type="EMBL" id="QCI60201.1"/>
    </source>
</evidence>
<dbReference type="PANTHER" id="PTHR43378:SF2">
    <property type="entry name" value="UDP-3-O-ACYLGLUCOSAMINE N-ACYLTRANSFERASE 1, MITOCHONDRIAL-RELATED"/>
    <property type="match status" value="1"/>
</dbReference>
<dbReference type="GO" id="GO:0016020">
    <property type="term" value="C:membrane"/>
    <property type="evidence" value="ECO:0007669"/>
    <property type="project" value="GOC"/>
</dbReference>
<keyword evidence="5" id="KW-0012">Acyltransferase</keyword>
<keyword evidence="7" id="KW-1185">Reference proteome</keyword>
<name>A0A4D7AR76_9FIRM</name>
<reference evidence="7" key="1">
    <citation type="submission" date="2018-12" db="EMBL/GenBank/DDBJ databases">
        <title>Dusodibacter welbiota gen. nov., sp. nov., isolated from human faeces and emended description of the Oscillibacter genus.</title>
        <authorList>
            <person name="Le Roy T."/>
            <person name="Van der Smissen P."/>
            <person name="Delzenne N."/>
            <person name="Muccioli G."/>
            <person name="Collet J.F."/>
            <person name="Cani P.D."/>
        </authorList>
    </citation>
    <scope>NUCLEOTIDE SEQUENCE [LARGE SCALE GENOMIC DNA]</scope>
    <source>
        <strain evidence="7">J115</strain>
    </source>
</reference>
<evidence type="ECO:0000313" key="7">
    <source>
        <dbReference type="Proteomes" id="UP000298642"/>
    </source>
</evidence>
<proteinExistence type="predicted"/>
<dbReference type="SUPFAM" id="SSF51161">
    <property type="entry name" value="Trimeric LpxA-like enzymes"/>
    <property type="match status" value="1"/>
</dbReference>
<dbReference type="CDD" id="cd03352">
    <property type="entry name" value="LbH_LpxD"/>
    <property type="match status" value="1"/>
</dbReference>
<evidence type="ECO:0000256" key="1">
    <source>
        <dbReference type="ARBA" id="ARBA00022516"/>
    </source>
</evidence>
<dbReference type="KEGG" id="obj:EIO64_14075"/>
<dbReference type="GO" id="GO:0009245">
    <property type="term" value="P:lipid A biosynthetic process"/>
    <property type="evidence" value="ECO:0007669"/>
    <property type="project" value="UniProtKB-KW"/>
</dbReference>
<dbReference type="EMBL" id="CP034413">
    <property type="protein sequence ID" value="QCI60201.1"/>
    <property type="molecule type" value="Genomic_DNA"/>
</dbReference>
<gene>
    <name evidence="6" type="ORF">EIO64_14075</name>
</gene>
<evidence type="ECO:0000256" key="3">
    <source>
        <dbReference type="ARBA" id="ARBA00022679"/>
    </source>
</evidence>
<organism evidence="6 7">
    <name type="scientific">Dysosmobacter welbionis</name>
    <dbReference type="NCBI Taxonomy" id="2093857"/>
    <lineage>
        <taxon>Bacteria</taxon>
        <taxon>Bacillati</taxon>
        <taxon>Bacillota</taxon>
        <taxon>Clostridia</taxon>
        <taxon>Eubacteriales</taxon>
        <taxon>Oscillospiraceae</taxon>
        <taxon>Dysosmobacter</taxon>
    </lineage>
</organism>
<sequence length="305" mass="33234">MKIKEILDFLQTARIPFSFTGDPEREVDRFSSLSHYREGSFTWIKKQENIPLGMDLTGLALVFVAEDVDGGNAPNVIRTPESKHAFFSSIEHFYAQPEERPAVGQFTYIGPRVKLGRNVRIGHNCTLDGDITIGDDTVIWNSVVLLNRVTVGSRCDIHSGAVIGHDGYAYTEDAGHHKVMVKHFGGVSIGNDVLIGENVCISRGTIDDTVLEDGVKIDALGHIAHNCWFGRNAAMPVPCSVSGSVHVGENAYLAGDIIRNQCTIGENAFVGLGAVVVKDVAPGQTVVGNPAKPFIKRKREEYAIY</sequence>
<evidence type="ECO:0000256" key="4">
    <source>
        <dbReference type="ARBA" id="ARBA00023098"/>
    </source>
</evidence>
<evidence type="ECO:0008006" key="8">
    <source>
        <dbReference type="Google" id="ProtNLM"/>
    </source>
</evidence>
<dbReference type="PANTHER" id="PTHR43378">
    <property type="entry name" value="UDP-3-O-ACYLGLUCOSAMINE N-ACYLTRANSFERASE"/>
    <property type="match status" value="1"/>
</dbReference>
<keyword evidence="2" id="KW-0441">Lipid A biosynthesis</keyword>
<dbReference type="GO" id="GO:0016410">
    <property type="term" value="F:N-acyltransferase activity"/>
    <property type="evidence" value="ECO:0007669"/>
    <property type="project" value="InterPro"/>
</dbReference>
<keyword evidence="4" id="KW-0443">Lipid metabolism</keyword>
<dbReference type="RefSeq" id="WP_136891527.1">
    <property type="nucleotide sequence ID" value="NZ_CP034413.3"/>
</dbReference>
<keyword evidence="1" id="KW-0444">Lipid biosynthesis</keyword>
<dbReference type="Gene3D" id="2.160.10.10">
    <property type="entry name" value="Hexapeptide repeat proteins"/>
    <property type="match status" value="1"/>
</dbReference>
<dbReference type="AlphaFoldDB" id="A0A4D7AR76"/>
<dbReference type="InterPro" id="IPR007691">
    <property type="entry name" value="LpxD"/>
</dbReference>
<dbReference type="InterPro" id="IPR001451">
    <property type="entry name" value="Hexapep"/>
</dbReference>
<dbReference type="Pfam" id="PF00132">
    <property type="entry name" value="Hexapep"/>
    <property type="match status" value="1"/>
</dbReference>
<evidence type="ECO:0000256" key="5">
    <source>
        <dbReference type="ARBA" id="ARBA00023315"/>
    </source>
</evidence>
<dbReference type="Pfam" id="PF14602">
    <property type="entry name" value="Hexapep_2"/>
    <property type="match status" value="1"/>
</dbReference>
<dbReference type="Proteomes" id="UP000298642">
    <property type="component" value="Chromosome"/>
</dbReference>
<protein>
    <recommendedName>
        <fullName evidence="8">UDP-3-O-(3-hydroxymyristoyl)glucosamine N-acyltransferase</fullName>
    </recommendedName>
</protein>
<accession>A0A4D7AR76</accession>
<dbReference type="InterPro" id="IPR011004">
    <property type="entry name" value="Trimer_LpxA-like_sf"/>
</dbReference>